<proteinExistence type="predicted"/>
<dbReference type="OrthoDB" id="5869495at2759"/>
<evidence type="ECO:0000313" key="1">
    <source>
        <dbReference type="EMBL" id="KIH67971.1"/>
    </source>
</evidence>
<keyword evidence="2" id="KW-1185">Reference proteome</keyword>
<dbReference type="AlphaFoldDB" id="A0A0C2HEK2"/>
<accession>A0A0C2HEK2</accession>
<dbReference type="EMBL" id="KN726503">
    <property type="protein sequence ID" value="KIH67971.1"/>
    <property type="molecule type" value="Genomic_DNA"/>
</dbReference>
<sequence>MDLPSDRRGFLLKAAEMGMTNDEYEGAEMERKFVSDYVRLNNRALSVRHHYLVSNGLTPVWEDANQDKADGMDDAAKLAAKYMIVLDLNSEGINQTYMVYFKSNVLARVRADPLFCKTAECLTNSNKASQPQPFVSTLQVELESSMGLSMERVGRMSHQSPRVSLVSIAVRSSYLKLMTSRSNSLTPSGQEAKKYI</sequence>
<protein>
    <submittedName>
        <fullName evidence="1">Uncharacterized protein</fullName>
    </submittedName>
</protein>
<dbReference type="Proteomes" id="UP000054047">
    <property type="component" value="Unassembled WGS sequence"/>
</dbReference>
<reference evidence="1 2" key="1">
    <citation type="submission" date="2013-12" db="EMBL/GenBank/DDBJ databases">
        <title>Draft genome of the parsitic nematode Ancylostoma duodenale.</title>
        <authorList>
            <person name="Mitreva M."/>
        </authorList>
    </citation>
    <scope>NUCLEOTIDE SEQUENCE [LARGE SCALE GENOMIC DNA]</scope>
    <source>
        <strain evidence="1 2">Zhejiang</strain>
    </source>
</reference>
<organism evidence="1 2">
    <name type="scientific">Ancylostoma duodenale</name>
    <dbReference type="NCBI Taxonomy" id="51022"/>
    <lineage>
        <taxon>Eukaryota</taxon>
        <taxon>Metazoa</taxon>
        <taxon>Ecdysozoa</taxon>
        <taxon>Nematoda</taxon>
        <taxon>Chromadorea</taxon>
        <taxon>Rhabditida</taxon>
        <taxon>Rhabditina</taxon>
        <taxon>Rhabditomorpha</taxon>
        <taxon>Strongyloidea</taxon>
        <taxon>Ancylostomatidae</taxon>
        <taxon>Ancylostomatinae</taxon>
        <taxon>Ancylostoma</taxon>
    </lineage>
</organism>
<gene>
    <name evidence="1" type="ORF">ANCDUO_01696</name>
</gene>
<evidence type="ECO:0000313" key="2">
    <source>
        <dbReference type="Proteomes" id="UP000054047"/>
    </source>
</evidence>
<name>A0A0C2HEK2_9BILA</name>